<keyword evidence="1" id="KW-0812">Transmembrane</keyword>
<evidence type="ECO:0000313" key="2">
    <source>
        <dbReference type="EMBL" id="MFD1067484.1"/>
    </source>
</evidence>
<feature type="transmembrane region" description="Helical" evidence="1">
    <location>
        <begin position="135"/>
        <end position="160"/>
    </location>
</feature>
<sequence length="220" mass="25297">MVPFLKNKRRQKAIKKVKDGDGHALKPFRFYEIVHRSLFYIKLREEDGDMHVYTVHVNYFDENEEIHLYRDGKHHAKASNPALFPVPGGVIEAATTTYGMKRMHYVTEDEQELVLSPDRCSAEGLRMRFDAKFPAISSIIGKVAIIILLISVILGLPQLASLISHIPFIEERWGSFESPIMLSAWFNTTLLVASTIAAIERALMLKNHWLIDMETSWWDE</sequence>
<organism evidence="2 3">
    <name type="scientific">Oceanobacillus locisalsi</name>
    <dbReference type="NCBI Taxonomy" id="546107"/>
    <lineage>
        <taxon>Bacteria</taxon>
        <taxon>Bacillati</taxon>
        <taxon>Bacillota</taxon>
        <taxon>Bacilli</taxon>
        <taxon>Bacillales</taxon>
        <taxon>Bacillaceae</taxon>
        <taxon>Oceanobacillus</taxon>
    </lineage>
</organism>
<dbReference type="EMBL" id="JBHTKK010000023">
    <property type="protein sequence ID" value="MFD1067484.1"/>
    <property type="molecule type" value="Genomic_DNA"/>
</dbReference>
<name>A0ABW3NKF3_9BACI</name>
<feature type="transmembrane region" description="Helical" evidence="1">
    <location>
        <begin position="180"/>
        <end position="199"/>
    </location>
</feature>
<evidence type="ECO:0000313" key="3">
    <source>
        <dbReference type="Proteomes" id="UP001597041"/>
    </source>
</evidence>
<comment type="caution">
    <text evidence="2">The sequence shown here is derived from an EMBL/GenBank/DDBJ whole genome shotgun (WGS) entry which is preliminary data.</text>
</comment>
<dbReference type="Proteomes" id="UP001597041">
    <property type="component" value="Unassembled WGS sequence"/>
</dbReference>
<reference evidence="3" key="1">
    <citation type="journal article" date="2019" name="Int. J. Syst. Evol. Microbiol.">
        <title>The Global Catalogue of Microorganisms (GCM) 10K type strain sequencing project: providing services to taxonomists for standard genome sequencing and annotation.</title>
        <authorList>
            <consortium name="The Broad Institute Genomics Platform"/>
            <consortium name="The Broad Institute Genome Sequencing Center for Infectious Disease"/>
            <person name="Wu L."/>
            <person name="Ma J."/>
        </authorList>
    </citation>
    <scope>NUCLEOTIDE SEQUENCE [LARGE SCALE GENOMIC DNA]</scope>
    <source>
        <strain evidence="3">CCUG 56608</strain>
    </source>
</reference>
<evidence type="ECO:0008006" key="4">
    <source>
        <dbReference type="Google" id="ProtNLM"/>
    </source>
</evidence>
<evidence type="ECO:0000256" key="1">
    <source>
        <dbReference type="SAM" id="Phobius"/>
    </source>
</evidence>
<keyword evidence="3" id="KW-1185">Reference proteome</keyword>
<accession>A0ABW3NKF3</accession>
<gene>
    <name evidence="2" type="ORF">ACFQ19_15870</name>
</gene>
<proteinExistence type="predicted"/>
<dbReference type="RefSeq" id="WP_379593598.1">
    <property type="nucleotide sequence ID" value="NZ_JBHTKK010000023.1"/>
</dbReference>
<protein>
    <recommendedName>
        <fullName evidence="4">DUF2812 domain-containing protein</fullName>
    </recommendedName>
</protein>
<keyword evidence="1" id="KW-0472">Membrane</keyword>
<keyword evidence="1" id="KW-1133">Transmembrane helix</keyword>